<sequence length="69" mass="8177">MRHEKEWYTCDRCESKIEMMPQRRTFFTRKLITSAEYSMKFANVAGYVANTELVSQSRTGVQIKEIHDV</sequence>
<organism evidence="1">
    <name type="scientific">virus sp. ctFlR8</name>
    <dbReference type="NCBI Taxonomy" id="2825811"/>
    <lineage>
        <taxon>Viruses</taxon>
    </lineage>
</organism>
<dbReference type="EMBL" id="BK059128">
    <property type="protein sequence ID" value="DAE32724.1"/>
    <property type="molecule type" value="Genomic_DNA"/>
</dbReference>
<reference evidence="1" key="1">
    <citation type="journal article" date="2021" name="Proc. Natl. Acad. Sci. U.S.A.">
        <title>A Catalog of Tens of Thousands of Viruses from Human Metagenomes Reveals Hidden Associations with Chronic Diseases.</title>
        <authorList>
            <person name="Tisza M.J."/>
            <person name="Buck C.B."/>
        </authorList>
    </citation>
    <scope>NUCLEOTIDE SEQUENCE</scope>
    <source>
        <strain evidence="1">CtFlR8</strain>
    </source>
</reference>
<evidence type="ECO:0000313" key="1">
    <source>
        <dbReference type="EMBL" id="DAE32724.1"/>
    </source>
</evidence>
<accession>A0A8S5RNX6</accession>
<protein>
    <submittedName>
        <fullName evidence="1">Uncharacterized protein</fullName>
    </submittedName>
</protein>
<name>A0A8S5RNX6_9VIRU</name>
<proteinExistence type="predicted"/>